<dbReference type="GO" id="GO:0004775">
    <property type="term" value="F:succinate-CoA ligase (ADP-forming) activity"/>
    <property type="evidence" value="ECO:0007669"/>
    <property type="project" value="TreeGrafter"/>
</dbReference>
<dbReference type="Gene3D" id="3.30.470.20">
    <property type="entry name" value="ATP-grasp fold, B domain"/>
    <property type="match status" value="1"/>
</dbReference>
<dbReference type="Gene3D" id="3.40.50.261">
    <property type="entry name" value="Succinyl-CoA synthetase domains"/>
    <property type="match status" value="1"/>
</dbReference>
<dbReference type="RefSeq" id="WP_176738276.1">
    <property type="nucleotide sequence ID" value="NZ_FMHW01000002.1"/>
</dbReference>
<dbReference type="PANTHER" id="PTHR11815">
    <property type="entry name" value="SUCCINYL-COA SYNTHETASE BETA CHAIN"/>
    <property type="match status" value="1"/>
</dbReference>
<dbReference type="InterPro" id="IPR013815">
    <property type="entry name" value="ATP_grasp_subdomain_1"/>
</dbReference>
<evidence type="ECO:0000256" key="1">
    <source>
        <dbReference type="ARBA" id="ARBA00022598"/>
    </source>
</evidence>
<dbReference type="GO" id="GO:0042709">
    <property type="term" value="C:succinate-CoA ligase complex"/>
    <property type="evidence" value="ECO:0007669"/>
    <property type="project" value="TreeGrafter"/>
</dbReference>
<dbReference type="EMBL" id="FMHW01000002">
    <property type="protein sequence ID" value="SCL20037.1"/>
    <property type="molecule type" value="Genomic_DNA"/>
</dbReference>
<dbReference type="SUPFAM" id="SSF56059">
    <property type="entry name" value="Glutathione synthetase ATP-binding domain-like"/>
    <property type="match status" value="1"/>
</dbReference>
<sequence>MSKLFEHEVKELLSCVGVAVPEGMLVNPDGEQGVIDATAPGPFFVKAQVAVGDRATAGGVLRVDTLAEARAAAADILGRRIRGSLVECVLVERAVLGAWFGYAAVTIAEDPPRRMLVFSTTGGGGFDPSTAEVQLALTDGPQGYRIRRELRRIGIDSAQLPAITSYLEKLVDCALRWCAYTLETNPVTYADGRVVALDAKAELDDYSKKLLPRPELLNRPEQDARERAARDCQQTDHRGSLRYVQLVAEPDRAGPVQVASHSVGGGESMVVLDALAAANLVATNYCDTSGSPSEEKVATGAALVAGQSHIDGLFFSTCIANQPLAVTARGLVRGWEDVGWRGPTVVRFAGNQSAEARDIVQDWARRRGVPIDTVGEETDEWEAARRLAVLLTKVDAL</sequence>
<accession>A0A1C6RSC0</accession>
<dbReference type="PIRSF" id="PIRSF001554">
    <property type="entry name" value="SucCS_beta"/>
    <property type="match status" value="1"/>
</dbReference>
<dbReference type="GO" id="GO:0006104">
    <property type="term" value="P:succinyl-CoA metabolic process"/>
    <property type="evidence" value="ECO:0007669"/>
    <property type="project" value="TreeGrafter"/>
</dbReference>
<evidence type="ECO:0000259" key="3">
    <source>
        <dbReference type="Pfam" id="PF08442"/>
    </source>
</evidence>
<dbReference type="Proteomes" id="UP000198959">
    <property type="component" value="Unassembled WGS sequence"/>
</dbReference>
<name>A0A1C6RSC0_9ACTN</name>
<keyword evidence="2" id="KW-0547">Nucleotide-binding</keyword>
<keyword evidence="1" id="KW-0436">Ligase</keyword>
<protein>
    <submittedName>
        <fullName evidence="4">Succinyl-CoA synthetase beta subunit</fullName>
    </submittedName>
</protein>
<keyword evidence="5" id="KW-1185">Reference proteome</keyword>
<dbReference type="GO" id="GO:0006099">
    <property type="term" value="P:tricarboxylic acid cycle"/>
    <property type="evidence" value="ECO:0007669"/>
    <property type="project" value="InterPro"/>
</dbReference>
<evidence type="ECO:0000313" key="4">
    <source>
        <dbReference type="EMBL" id="SCL20037.1"/>
    </source>
</evidence>
<dbReference type="InterPro" id="IPR013650">
    <property type="entry name" value="ATP-grasp_succ-CoA_synth-type"/>
</dbReference>
<feature type="domain" description="ATP-grasp fold succinyl-CoA synthetase-type" evidence="3">
    <location>
        <begin position="3"/>
        <end position="187"/>
    </location>
</feature>
<proteinExistence type="predicted"/>
<dbReference type="SUPFAM" id="SSF52210">
    <property type="entry name" value="Succinyl-CoA synthetase domains"/>
    <property type="match status" value="1"/>
</dbReference>
<evidence type="ECO:0000313" key="5">
    <source>
        <dbReference type="Proteomes" id="UP000198959"/>
    </source>
</evidence>
<dbReference type="Gene3D" id="3.30.1490.20">
    <property type="entry name" value="ATP-grasp fold, A domain"/>
    <property type="match status" value="1"/>
</dbReference>
<evidence type="ECO:0000256" key="2">
    <source>
        <dbReference type="ARBA" id="ARBA00022741"/>
    </source>
</evidence>
<reference evidence="5" key="1">
    <citation type="submission" date="2016-06" db="EMBL/GenBank/DDBJ databases">
        <authorList>
            <person name="Varghese N."/>
            <person name="Submissions Spin"/>
        </authorList>
    </citation>
    <scope>NUCLEOTIDE SEQUENCE [LARGE SCALE GENOMIC DNA]</scope>
    <source>
        <strain evidence="5">DSM 43817</strain>
    </source>
</reference>
<organism evidence="4 5">
    <name type="scientific">Micromonospora pallida</name>
    <dbReference type="NCBI Taxonomy" id="145854"/>
    <lineage>
        <taxon>Bacteria</taxon>
        <taxon>Bacillati</taxon>
        <taxon>Actinomycetota</taxon>
        <taxon>Actinomycetes</taxon>
        <taxon>Micromonosporales</taxon>
        <taxon>Micromonosporaceae</taxon>
        <taxon>Micromonospora</taxon>
    </lineage>
</organism>
<dbReference type="InterPro" id="IPR016102">
    <property type="entry name" value="Succinyl-CoA_synth-like"/>
</dbReference>
<dbReference type="STRING" id="145854.GA0074692_0769"/>
<dbReference type="InterPro" id="IPR005809">
    <property type="entry name" value="Succ_CoA_ligase-like_bsu"/>
</dbReference>
<dbReference type="Pfam" id="PF08442">
    <property type="entry name" value="ATP-grasp_2"/>
    <property type="match status" value="1"/>
</dbReference>
<dbReference type="PANTHER" id="PTHR11815:SF10">
    <property type="entry name" value="SUCCINATE--COA LIGASE [GDP-FORMING] SUBUNIT BETA, MITOCHONDRIAL"/>
    <property type="match status" value="1"/>
</dbReference>
<dbReference type="AlphaFoldDB" id="A0A1C6RSC0"/>
<dbReference type="GO" id="GO:0005524">
    <property type="term" value="F:ATP binding"/>
    <property type="evidence" value="ECO:0007669"/>
    <property type="project" value="InterPro"/>
</dbReference>
<gene>
    <name evidence="4" type="ORF">GA0074692_0769</name>
</gene>